<evidence type="ECO:0000256" key="1">
    <source>
        <dbReference type="SAM" id="Phobius"/>
    </source>
</evidence>
<feature type="transmembrane region" description="Helical" evidence="1">
    <location>
        <begin position="67"/>
        <end position="92"/>
    </location>
</feature>
<keyword evidence="3" id="KW-1185">Reference proteome</keyword>
<gene>
    <name evidence="2" type="ORF">GQX73_g3682</name>
</gene>
<comment type="caution">
    <text evidence="2">The sequence shown here is derived from an EMBL/GenBank/DDBJ whole genome shotgun (WGS) entry which is preliminary data.</text>
</comment>
<dbReference type="InParanoid" id="A0A7C8ITZ4"/>
<sequence length="210" mass="23494">MLASLSGPMQTWCQRRLGRLLFTLLITSLSYSPYVYALPVYATKQSHHKETSTLSPEKKPVNFPREFATAMGVAVTVVIIGTTLICVFAHCWRQILDWSRGDEGVTRKKLHKDKEAWFCGTDRGLPMPQFDILEPETEPLSPYAQVRELGIYPSSCYGYEHPAVYARHIVPGSGPGPGAHWNNSVATLPGWIASEEIERPASVAYFLDRP</sequence>
<dbReference type="AlphaFoldDB" id="A0A7C8ITZ4"/>
<organism evidence="2 3">
    <name type="scientific">Xylaria multiplex</name>
    <dbReference type="NCBI Taxonomy" id="323545"/>
    <lineage>
        <taxon>Eukaryota</taxon>
        <taxon>Fungi</taxon>
        <taxon>Dikarya</taxon>
        <taxon>Ascomycota</taxon>
        <taxon>Pezizomycotina</taxon>
        <taxon>Sordariomycetes</taxon>
        <taxon>Xylariomycetidae</taxon>
        <taxon>Xylariales</taxon>
        <taxon>Xylariaceae</taxon>
        <taxon>Xylaria</taxon>
    </lineage>
</organism>
<dbReference type="EMBL" id="WUBL01000030">
    <property type="protein sequence ID" value="KAF2969883.1"/>
    <property type="molecule type" value="Genomic_DNA"/>
</dbReference>
<evidence type="ECO:0000313" key="3">
    <source>
        <dbReference type="Proteomes" id="UP000481858"/>
    </source>
</evidence>
<accession>A0A7C8ITZ4</accession>
<evidence type="ECO:0000313" key="2">
    <source>
        <dbReference type="EMBL" id="KAF2969883.1"/>
    </source>
</evidence>
<protein>
    <submittedName>
        <fullName evidence="2">Uncharacterized protein</fullName>
    </submittedName>
</protein>
<name>A0A7C8ITZ4_9PEZI</name>
<dbReference type="Proteomes" id="UP000481858">
    <property type="component" value="Unassembled WGS sequence"/>
</dbReference>
<reference evidence="2 3" key="1">
    <citation type="submission" date="2019-12" db="EMBL/GenBank/DDBJ databases">
        <title>Draft genome sequence of the ascomycete Xylaria multiplex DSM 110363.</title>
        <authorList>
            <person name="Buettner E."/>
            <person name="Kellner H."/>
        </authorList>
    </citation>
    <scope>NUCLEOTIDE SEQUENCE [LARGE SCALE GENOMIC DNA]</scope>
    <source>
        <strain evidence="2 3">DSM 110363</strain>
    </source>
</reference>
<keyword evidence="1" id="KW-1133">Transmembrane helix</keyword>
<proteinExistence type="predicted"/>
<dbReference type="OrthoDB" id="4755660at2759"/>
<keyword evidence="1" id="KW-0812">Transmembrane</keyword>
<keyword evidence="1" id="KW-0472">Membrane</keyword>